<dbReference type="OrthoDB" id="2418081at2759"/>
<evidence type="ECO:0000256" key="3">
    <source>
        <dbReference type="ARBA" id="ARBA00014923"/>
    </source>
</evidence>
<evidence type="ECO:0000313" key="13">
    <source>
        <dbReference type="Proteomes" id="UP000664203"/>
    </source>
</evidence>
<evidence type="ECO:0000256" key="9">
    <source>
        <dbReference type="ARBA" id="ARBA00047337"/>
    </source>
</evidence>
<evidence type="ECO:0000256" key="6">
    <source>
        <dbReference type="ARBA" id="ARBA00022832"/>
    </source>
</evidence>
<keyword evidence="4" id="KW-0719">Serine esterase</keyword>
<dbReference type="GO" id="GO:0006631">
    <property type="term" value="P:fatty acid metabolic process"/>
    <property type="evidence" value="ECO:0007669"/>
    <property type="project" value="UniProtKB-KW"/>
</dbReference>
<evidence type="ECO:0000256" key="1">
    <source>
        <dbReference type="ARBA" id="ARBA00006499"/>
    </source>
</evidence>
<feature type="domain" description="Phospholipase/carboxylesterase/thioesterase" evidence="11">
    <location>
        <begin position="18"/>
        <end position="240"/>
    </location>
</feature>
<evidence type="ECO:0000256" key="7">
    <source>
        <dbReference type="ARBA" id="ARBA00029392"/>
    </source>
</evidence>
<comment type="function">
    <text evidence="7">Hydrolyzes fatty acids from S-acylated cysteine residues in proteins with a strong preference for palmitoylated G-alpha proteins over other acyl substrates. Mediates the deacylation of G-alpha proteins such as GPA1 in vivo, but has weak or no activity toward palmitoylated Ras proteins. Has weak lysophospholipase activity in vitro; however such activity may not exist in vivo.</text>
</comment>
<comment type="caution">
    <text evidence="12">The sequence shown here is derived from an EMBL/GenBank/DDBJ whole genome shotgun (WGS) entry which is preliminary data.</text>
</comment>
<comment type="similarity">
    <text evidence="1">Belongs to the AB hydrolase superfamily. AB hydrolase 2 family.</text>
</comment>
<gene>
    <name evidence="12" type="ORF">ALECFALPRED_000443</name>
</gene>
<feature type="compositionally biased region" description="Acidic residues" evidence="10">
    <location>
        <begin position="86"/>
        <end position="98"/>
    </location>
</feature>
<organism evidence="12 13">
    <name type="scientific">Alectoria fallacina</name>
    <dbReference type="NCBI Taxonomy" id="1903189"/>
    <lineage>
        <taxon>Eukaryota</taxon>
        <taxon>Fungi</taxon>
        <taxon>Dikarya</taxon>
        <taxon>Ascomycota</taxon>
        <taxon>Pezizomycotina</taxon>
        <taxon>Lecanoromycetes</taxon>
        <taxon>OSLEUM clade</taxon>
        <taxon>Lecanoromycetidae</taxon>
        <taxon>Lecanorales</taxon>
        <taxon>Lecanorineae</taxon>
        <taxon>Parmeliaceae</taxon>
        <taxon>Alectoria</taxon>
    </lineage>
</organism>
<sequence>MSNHPPIIVPAPNPSTSPATIVFLHGLGDDANGWTDLVSQFHAVHKLSHVRWILPNAPQNRDVMAQAWFMPKPFSPIPMPKRSGEPDPEENDEEDDEGGMMKSVDYVCGLIDKEVEAGVPVARIVVGGFSQGCAISLLVGLMSRYRTKLAGVAGLSGYLPLSGRVGKMREEKEEKGQDTPQTKWFLAHGSRDQLVPKRMFVKYKDKIEGWEGERVQARLYEGMGHATVGAEVRDLCEWLERAVPENKA</sequence>
<evidence type="ECO:0000313" key="12">
    <source>
        <dbReference type="EMBL" id="CAF9917976.1"/>
    </source>
</evidence>
<dbReference type="EC" id="3.1.2.22" evidence="2"/>
<evidence type="ECO:0000256" key="10">
    <source>
        <dbReference type="SAM" id="MobiDB-lite"/>
    </source>
</evidence>
<dbReference type="GO" id="GO:0008474">
    <property type="term" value="F:palmitoyl-(protein) hydrolase activity"/>
    <property type="evidence" value="ECO:0007669"/>
    <property type="project" value="UniProtKB-EC"/>
</dbReference>
<name>A0A8H3FBY2_9LECA</name>
<dbReference type="PANTHER" id="PTHR10655">
    <property type="entry name" value="LYSOPHOSPHOLIPASE-RELATED"/>
    <property type="match status" value="1"/>
</dbReference>
<dbReference type="GO" id="GO:0052689">
    <property type="term" value="F:carboxylic ester hydrolase activity"/>
    <property type="evidence" value="ECO:0007669"/>
    <property type="project" value="UniProtKB-KW"/>
</dbReference>
<evidence type="ECO:0000256" key="5">
    <source>
        <dbReference type="ARBA" id="ARBA00022801"/>
    </source>
</evidence>
<dbReference type="Gene3D" id="3.40.50.1820">
    <property type="entry name" value="alpha/beta hydrolase"/>
    <property type="match status" value="1"/>
</dbReference>
<keyword evidence="5" id="KW-0378">Hydrolase</keyword>
<dbReference type="PANTHER" id="PTHR10655:SF17">
    <property type="entry name" value="LYSOPHOSPHOLIPASE-LIKE PROTEIN 1"/>
    <property type="match status" value="1"/>
</dbReference>
<dbReference type="InterPro" id="IPR029058">
    <property type="entry name" value="AB_hydrolase_fold"/>
</dbReference>
<dbReference type="InterPro" id="IPR003140">
    <property type="entry name" value="PLipase/COase/thioEstase"/>
</dbReference>
<dbReference type="Proteomes" id="UP000664203">
    <property type="component" value="Unassembled WGS sequence"/>
</dbReference>
<evidence type="ECO:0000256" key="2">
    <source>
        <dbReference type="ARBA" id="ARBA00012423"/>
    </source>
</evidence>
<comment type="catalytic activity">
    <reaction evidence="9">
        <text>S-hexadecanoyl-L-cysteinyl-[protein] + H2O = L-cysteinyl-[protein] + hexadecanoate + H(+)</text>
        <dbReference type="Rhea" id="RHEA:19233"/>
        <dbReference type="Rhea" id="RHEA-COMP:10131"/>
        <dbReference type="Rhea" id="RHEA-COMP:11032"/>
        <dbReference type="ChEBI" id="CHEBI:7896"/>
        <dbReference type="ChEBI" id="CHEBI:15377"/>
        <dbReference type="ChEBI" id="CHEBI:15378"/>
        <dbReference type="ChEBI" id="CHEBI:29950"/>
        <dbReference type="ChEBI" id="CHEBI:74151"/>
        <dbReference type="EC" id="3.1.2.22"/>
    </reaction>
</comment>
<keyword evidence="6" id="KW-0276">Fatty acid metabolism</keyword>
<proteinExistence type="inferred from homology"/>
<dbReference type="Pfam" id="PF02230">
    <property type="entry name" value="Abhydrolase_2"/>
    <property type="match status" value="1"/>
</dbReference>
<reference evidence="12" key="1">
    <citation type="submission" date="2021-03" db="EMBL/GenBank/DDBJ databases">
        <authorList>
            <person name="Tagirdzhanova G."/>
        </authorList>
    </citation>
    <scope>NUCLEOTIDE SEQUENCE</scope>
</reference>
<accession>A0A8H3FBY2</accession>
<keyword evidence="13" id="KW-1185">Reference proteome</keyword>
<keyword evidence="6" id="KW-0443">Lipid metabolism</keyword>
<dbReference type="EMBL" id="CAJPDR010000105">
    <property type="protein sequence ID" value="CAF9917976.1"/>
    <property type="molecule type" value="Genomic_DNA"/>
</dbReference>
<dbReference type="InterPro" id="IPR050565">
    <property type="entry name" value="LYPA1-2/EST-like"/>
</dbReference>
<dbReference type="SUPFAM" id="SSF53474">
    <property type="entry name" value="alpha/beta-Hydrolases"/>
    <property type="match status" value="1"/>
</dbReference>
<evidence type="ECO:0000259" key="11">
    <source>
        <dbReference type="Pfam" id="PF02230"/>
    </source>
</evidence>
<dbReference type="AlphaFoldDB" id="A0A8H3FBY2"/>
<evidence type="ECO:0000256" key="8">
    <source>
        <dbReference type="ARBA" id="ARBA00031195"/>
    </source>
</evidence>
<dbReference type="GO" id="GO:0005737">
    <property type="term" value="C:cytoplasm"/>
    <property type="evidence" value="ECO:0007669"/>
    <property type="project" value="TreeGrafter"/>
</dbReference>
<feature type="region of interest" description="Disordered" evidence="10">
    <location>
        <begin position="76"/>
        <end position="100"/>
    </location>
</feature>
<protein>
    <recommendedName>
        <fullName evidence="3">Acyl-protein thioesterase 1</fullName>
        <ecNumber evidence="2">3.1.2.22</ecNumber>
    </recommendedName>
    <alternativeName>
        <fullName evidence="8">Palmitoyl-protein hydrolase</fullName>
    </alternativeName>
</protein>
<evidence type="ECO:0000256" key="4">
    <source>
        <dbReference type="ARBA" id="ARBA00022487"/>
    </source>
</evidence>